<dbReference type="PANTHER" id="PTHR43233:SF1">
    <property type="entry name" value="FAMILY N-ACETYLTRANSFERASE, PUTATIVE (AFU_ORTHOLOGUE AFUA_6G03350)-RELATED"/>
    <property type="match status" value="1"/>
</dbReference>
<dbReference type="InterPro" id="IPR016181">
    <property type="entry name" value="Acyl_CoA_acyltransferase"/>
</dbReference>
<protein>
    <submittedName>
        <fullName evidence="2">N-acetyltransferase</fullName>
    </submittedName>
</protein>
<evidence type="ECO:0000259" key="1">
    <source>
        <dbReference type="PROSITE" id="PS51186"/>
    </source>
</evidence>
<name>A0A2S9JZ51_9HYPH</name>
<dbReference type="PROSITE" id="PS51186">
    <property type="entry name" value="GNAT"/>
    <property type="match status" value="1"/>
</dbReference>
<dbReference type="GO" id="GO:0016747">
    <property type="term" value="F:acyltransferase activity, transferring groups other than amino-acyl groups"/>
    <property type="evidence" value="ECO:0007669"/>
    <property type="project" value="InterPro"/>
</dbReference>
<feature type="domain" description="N-acetyltransferase" evidence="1">
    <location>
        <begin position="8"/>
        <end position="142"/>
    </location>
</feature>
<dbReference type="RefSeq" id="WP_105732849.1">
    <property type="nucleotide sequence ID" value="NZ_PVBT01000001.1"/>
</dbReference>
<sequence>MSGAEPDYTLHREAPSVDDYCRLRVISGLSPKSREAALIGLPNTVCGVTVTLDGKAVGMGRIVGDRGCFYQVVDIAVDPAHQARGLGKKIMAALMDYVAAEAPDGAYISLIADGPAKHLYAKFGFKPVTPESIGMAFRVSRT</sequence>
<dbReference type="Gene3D" id="3.40.630.30">
    <property type="match status" value="1"/>
</dbReference>
<dbReference type="InterPro" id="IPR000182">
    <property type="entry name" value="GNAT_dom"/>
</dbReference>
<dbReference type="OrthoDB" id="9797456at2"/>
<evidence type="ECO:0000313" key="3">
    <source>
        <dbReference type="Proteomes" id="UP000238563"/>
    </source>
</evidence>
<dbReference type="PANTHER" id="PTHR43233">
    <property type="entry name" value="FAMILY N-ACETYLTRANSFERASE, PUTATIVE (AFU_ORTHOLOGUE AFUA_6G03350)-RELATED"/>
    <property type="match status" value="1"/>
</dbReference>
<dbReference type="SUPFAM" id="SSF55729">
    <property type="entry name" value="Acyl-CoA N-acyltransferases (Nat)"/>
    <property type="match status" value="1"/>
</dbReference>
<keyword evidence="2" id="KW-0808">Transferase</keyword>
<reference evidence="2 3" key="1">
    <citation type="submission" date="2018-02" db="EMBL/GenBank/DDBJ databases">
        <title>The draft genome of Phyllobacterium myrsinacearum DSM5892.</title>
        <authorList>
            <person name="Li L."/>
            <person name="Liu L."/>
            <person name="Zhang X."/>
            <person name="Wang T."/>
        </authorList>
    </citation>
    <scope>NUCLEOTIDE SEQUENCE [LARGE SCALE GENOMIC DNA]</scope>
    <source>
        <strain evidence="2 3">DSM 5892</strain>
    </source>
</reference>
<dbReference type="AlphaFoldDB" id="A0A2S9JZ51"/>
<proteinExistence type="predicted"/>
<gene>
    <name evidence="2" type="ORF">C5750_05885</name>
</gene>
<dbReference type="Proteomes" id="UP000238563">
    <property type="component" value="Unassembled WGS sequence"/>
</dbReference>
<dbReference type="EMBL" id="PVBT01000001">
    <property type="protein sequence ID" value="PRD58623.1"/>
    <property type="molecule type" value="Genomic_DNA"/>
</dbReference>
<dbReference type="Pfam" id="PF13508">
    <property type="entry name" value="Acetyltransf_7"/>
    <property type="match status" value="1"/>
</dbReference>
<evidence type="ECO:0000313" key="2">
    <source>
        <dbReference type="EMBL" id="PRD58623.1"/>
    </source>
</evidence>
<organism evidence="2 3">
    <name type="scientific">Phyllobacterium myrsinacearum</name>
    <dbReference type="NCBI Taxonomy" id="28101"/>
    <lineage>
        <taxon>Bacteria</taxon>
        <taxon>Pseudomonadati</taxon>
        <taxon>Pseudomonadota</taxon>
        <taxon>Alphaproteobacteria</taxon>
        <taxon>Hyphomicrobiales</taxon>
        <taxon>Phyllobacteriaceae</taxon>
        <taxon>Phyllobacterium</taxon>
    </lineage>
</organism>
<dbReference type="InterPro" id="IPR053144">
    <property type="entry name" value="Acetyltransferase_Butenolide"/>
</dbReference>
<keyword evidence="3" id="KW-1185">Reference proteome</keyword>
<comment type="caution">
    <text evidence="2">The sequence shown here is derived from an EMBL/GenBank/DDBJ whole genome shotgun (WGS) entry which is preliminary data.</text>
</comment>
<dbReference type="CDD" id="cd04301">
    <property type="entry name" value="NAT_SF"/>
    <property type="match status" value="1"/>
</dbReference>
<accession>A0A2S9JZ51</accession>